<organism evidence="2 3">
    <name type="scientific">Mycena rosella</name>
    <name type="common">Pink bonnet</name>
    <name type="synonym">Agaricus rosellus</name>
    <dbReference type="NCBI Taxonomy" id="1033263"/>
    <lineage>
        <taxon>Eukaryota</taxon>
        <taxon>Fungi</taxon>
        <taxon>Dikarya</taxon>
        <taxon>Basidiomycota</taxon>
        <taxon>Agaricomycotina</taxon>
        <taxon>Agaricomycetes</taxon>
        <taxon>Agaricomycetidae</taxon>
        <taxon>Agaricales</taxon>
        <taxon>Marasmiineae</taxon>
        <taxon>Mycenaceae</taxon>
        <taxon>Mycena</taxon>
    </lineage>
</organism>
<evidence type="ECO:0000313" key="2">
    <source>
        <dbReference type="EMBL" id="KAJ7710441.1"/>
    </source>
</evidence>
<protein>
    <submittedName>
        <fullName evidence="2">Uncharacterized protein</fullName>
    </submittedName>
</protein>
<dbReference type="EMBL" id="JARKIE010000001">
    <property type="protein sequence ID" value="KAJ7710441.1"/>
    <property type="molecule type" value="Genomic_DNA"/>
</dbReference>
<dbReference type="AlphaFoldDB" id="A0AAD7H1Y4"/>
<evidence type="ECO:0000256" key="1">
    <source>
        <dbReference type="SAM" id="MobiDB-lite"/>
    </source>
</evidence>
<sequence length="161" mass="17810">MHVHQIVLDGSCPIDIVLIPIWFPVLALAEYRGRAGRTPPAIGFIYAVPERAYYRVYPTRYLPLLRVPDPEPNESLHEVLQSPDAQARSSSPRAVRIHRAEAAPAFYAHRPRCAALVPLAPQPGRSTARVMSPPSLPYPHTYRARDEGDDLPATCGSPSNN</sequence>
<feature type="region of interest" description="Disordered" evidence="1">
    <location>
        <begin position="123"/>
        <end position="161"/>
    </location>
</feature>
<feature type="compositionally biased region" description="Polar residues" evidence="1">
    <location>
        <begin position="83"/>
        <end position="92"/>
    </location>
</feature>
<name>A0AAD7H1Y4_MYCRO</name>
<keyword evidence="3" id="KW-1185">Reference proteome</keyword>
<proteinExistence type="predicted"/>
<reference evidence="2" key="1">
    <citation type="submission" date="2023-03" db="EMBL/GenBank/DDBJ databases">
        <title>Massive genome expansion in bonnet fungi (Mycena s.s.) driven by repeated elements and novel gene families across ecological guilds.</title>
        <authorList>
            <consortium name="Lawrence Berkeley National Laboratory"/>
            <person name="Harder C.B."/>
            <person name="Miyauchi S."/>
            <person name="Viragh M."/>
            <person name="Kuo A."/>
            <person name="Thoen E."/>
            <person name="Andreopoulos B."/>
            <person name="Lu D."/>
            <person name="Skrede I."/>
            <person name="Drula E."/>
            <person name="Henrissat B."/>
            <person name="Morin E."/>
            <person name="Kohler A."/>
            <person name="Barry K."/>
            <person name="LaButti K."/>
            <person name="Morin E."/>
            <person name="Salamov A."/>
            <person name="Lipzen A."/>
            <person name="Mereny Z."/>
            <person name="Hegedus B."/>
            <person name="Baldrian P."/>
            <person name="Stursova M."/>
            <person name="Weitz H."/>
            <person name="Taylor A."/>
            <person name="Grigoriev I.V."/>
            <person name="Nagy L.G."/>
            <person name="Martin F."/>
            <person name="Kauserud H."/>
        </authorList>
    </citation>
    <scope>NUCLEOTIDE SEQUENCE</scope>
    <source>
        <strain evidence="2">CBHHK067</strain>
    </source>
</reference>
<evidence type="ECO:0000313" key="3">
    <source>
        <dbReference type="Proteomes" id="UP001221757"/>
    </source>
</evidence>
<gene>
    <name evidence="2" type="ORF">B0H17DRAFT_1123590</name>
</gene>
<accession>A0AAD7H1Y4</accession>
<feature type="region of interest" description="Disordered" evidence="1">
    <location>
        <begin position="73"/>
        <end position="92"/>
    </location>
</feature>
<dbReference type="Proteomes" id="UP001221757">
    <property type="component" value="Unassembled WGS sequence"/>
</dbReference>
<comment type="caution">
    <text evidence="2">The sequence shown here is derived from an EMBL/GenBank/DDBJ whole genome shotgun (WGS) entry which is preliminary data.</text>
</comment>